<feature type="compositionally biased region" description="Polar residues" evidence="1">
    <location>
        <begin position="251"/>
        <end position="261"/>
    </location>
</feature>
<protein>
    <submittedName>
        <fullName evidence="2">Uncharacterized protein</fullName>
    </submittedName>
</protein>
<keyword evidence="3" id="KW-1185">Reference proteome</keyword>
<dbReference type="AlphaFoldDB" id="A0A0C9SZH0"/>
<feature type="compositionally biased region" description="Basic and acidic residues" evidence="1">
    <location>
        <begin position="169"/>
        <end position="181"/>
    </location>
</feature>
<feature type="compositionally biased region" description="Basic and acidic residues" evidence="1">
    <location>
        <begin position="1"/>
        <end position="16"/>
    </location>
</feature>
<sequence>MTRQTAIDDKAADTTDPHANSAGPAVPVGTMNELSNGVDEGVDEGDRKVNSNDNGGDEDVRHVYVVPKLAPPSPYHLPPPADESRPPPSMLLKGEMTGKQSSGHANEAATHLEVPPDQSRTRSPIRTPHDKSSSGEGQEVTIGHRQTVGEKDEVGVRYNNQETSDRDDEQQSRRGEARDEAKEDEEEPPPPPPAPPAPPYPERRLHNIDKLKLNETPARACADAVHDPGGETDTPGSVPPSIRLEGERNRATSLNVEPNNNEVDETKPSRNPVGTMDGNERHPSEPQSPLTRRKGIEG</sequence>
<reference evidence="3" key="2">
    <citation type="submission" date="2015-01" db="EMBL/GenBank/DDBJ databases">
        <title>Evolutionary Origins and Diversification of the Mycorrhizal Mutualists.</title>
        <authorList>
            <consortium name="DOE Joint Genome Institute"/>
            <consortium name="Mycorrhizal Genomics Consortium"/>
            <person name="Kohler A."/>
            <person name="Kuo A."/>
            <person name="Nagy L.G."/>
            <person name="Floudas D."/>
            <person name="Copeland A."/>
            <person name="Barry K.W."/>
            <person name="Cichocki N."/>
            <person name="Veneault-Fourrey C."/>
            <person name="LaButti K."/>
            <person name="Lindquist E.A."/>
            <person name="Lipzen A."/>
            <person name="Lundell T."/>
            <person name="Morin E."/>
            <person name="Murat C."/>
            <person name="Riley R."/>
            <person name="Ohm R."/>
            <person name="Sun H."/>
            <person name="Tunlid A."/>
            <person name="Henrissat B."/>
            <person name="Grigoriev I.V."/>
            <person name="Hibbett D.S."/>
            <person name="Martin F."/>
        </authorList>
    </citation>
    <scope>NUCLEOTIDE SEQUENCE [LARGE SCALE GENOMIC DNA]</scope>
    <source>
        <strain evidence="3">ATCC 200175</strain>
    </source>
</reference>
<evidence type="ECO:0000313" key="2">
    <source>
        <dbReference type="EMBL" id="KIJ08655.1"/>
    </source>
</evidence>
<name>A0A0C9SZH0_PAXIN</name>
<accession>A0A0C9SZH0</accession>
<dbReference type="Proteomes" id="UP000053647">
    <property type="component" value="Unassembled WGS sequence"/>
</dbReference>
<evidence type="ECO:0000256" key="1">
    <source>
        <dbReference type="SAM" id="MobiDB-lite"/>
    </source>
</evidence>
<reference evidence="2 3" key="1">
    <citation type="submission" date="2014-06" db="EMBL/GenBank/DDBJ databases">
        <authorList>
            <consortium name="DOE Joint Genome Institute"/>
            <person name="Kuo A."/>
            <person name="Kohler A."/>
            <person name="Nagy L.G."/>
            <person name="Floudas D."/>
            <person name="Copeland A."/>
            <person name="Barry K.W."/>
            <person name="Cichocki N."/>
            <person name="Veneault-Fourrey C."/>
            <person name="LaButti K."/>
            <person name="Lindquist E.A."/>
            <person name="Lipzen A."/>
            <person name="Lundell T."/>
            <person name="Morin E."/>
            <person name="Murat C."/>
            <person name="Sun H."/>
            <person name="Tunlid A."/>
            <person name="Henrissat B."/>
            <person name="Grigoriev I.V."/>
            <person name="Hibbett D.S."/>
            <person name="Martin F."/>
            <person name="Nordberg H.P."/>
            <person name="Cantor M.N."/>
            <person name="Hua S.X."/>
        </authorList>
    </citation>
    <scope>NUCLEOTIDE SEQUENCE [LARGE SCALE GENOMIC DNA]</scope>
    <source>
        <strain evidence="2 3">ATCC 200175</strain>
    </source>
</reference>
<feature type="compositionally biased region" description="Basic and acidic residues" evidence="1">
    <location>
        <begin position="201"/>
        <end position="213"/>
    </location>
</feature>
<dbReference type="EMBL" id="KN819580">
    <property type="protein sequence ID" value="KIJ08655.1"/>
    <property type="molecule type" value="Genomic_DNA"/>
</dbReference>
<evidence type="ECO:0000313" key="3">
    <source>
        <dbReference type="Proteomes" id="UP000053647"/>
    </source>
</evidence>
<gene>
    <name evidence="2" type="ORF">PAXINDRAFT_18224</name>
</gene>
<feature type="compositionally biased region" description="Pro residues" evidence="1">
    <location>
        <begin position="69"/>
        <end position="89"/>
    </location>
</feature>
<proteinExistence type="predicted"/>
<feature type="region of interest" description="Disordered" evidence="1">
    <location>
        <begin position="1"/>
        <end position="298"/>
    </location>
</feature>
<feature type="compositionally biased region" description="Pro residues" evidence="1">
    <location>
        <begin position="189"/>
        <end position="200"/>
    </location>
</feature>
<organism evidence="2 3">
    <name type="scientific">Paxillus involutus ATCC 200175</name>
    <dbReference type="NCBI Taxonomy" id="664439"/>
    <lineage>
        <taxon>Eukaryota</taxon>
        <taxon>Fungi</taxon>
        <taxon>Dikarya</taxon>
        <taxon>Basidiomycota</taxon>
        <taxon>Agaricomycotina</taxon>
        <taxon>Agaricomycetes</taxon>
        <taxon>Agaricomycetidae</taxon>
        <taxon>Boletales</taxon>
        <taxon>Paxilineae</taxon>
        <taxon>Paxillaceae</taxon>
        <taxon>Paxillus</taxon>
    </lineage>
</organism>
<dbReference type="HOGENOM" id="CLU_007654_0_1_1"/>